<name>D3Q262_STANL</name>
<dbReference type="Pfam" id="PF12802">
    <property type="entry name" value="MarR_2"/>
    <property type="match status" value="1"/>
</dbReference>
<sequence>MTEHNALAFALLSAATDLVEGIDSRMRERGFTDVRPAHGYAFVRIAGSGATVTQVAEHLSMTKQAASLLVGELVDKGYVERRPHPDDARAKLLVLTDKGRACTRAADRAAAEVVGKWAEILGEERVTALRVDLGRIASRGRIRPVW</sequence>
<organism evidence="2 3">
    <name type="scientific">Stackebrandtia nassauensis (strain DSM 44728 / CIP 108903 / NRRL B-16338 / NBRC 102104 / LLR-40K-21)</name>
    <dbReference type="NCBI Taxonomy" id="446470"/>
    <lineage>
        <taxon>Bacteria</taxon>
        <taxon>Bacillati</taxon>
        <taxon>Actinomycetota</taxon>
        <taxon>Actinomycetes</taxon>
        <taxon>Glycomycetales</taxon>
        <taxon>Glycomycetaceae</taxon>
        <taxon>Stackebrandtia</taxon>
    </lineage>
</organism>
<dbReference type="InterPro" id="IPR039422">
    <property type="entry name" value="MarR/SlyA-like"/>
</dbReference>
<gene>
    <name evidence="2" type="ordered locus">Snas_2239</name>
</gene>
<dbReference type="InterPro" id="IPR036388">
    <property type="entry name" value="WH-like_DNA-bd_sf"/>
</dbReference>
<dbReference type="RefSeq" id="WP_013017500.1">
    <property type="nucleotide sequence ID" value="NC_013947.1"/>
</dbReference>
<dbReference type="AlphaFoldDB" id="D3Q262"/>
<keyword evidence="3" id="KW-1185">Reference proteome</keyword>
<dbReference type="PANTHER" id="PTHR33164:SF99">
    <property type="entry name" value="MARR FAMILY REGULATORY PROTEIN"/>
    <property type="match status" value="1"/>
</dbReference>
<dbReference type="GO" id="GO:0006950">
    <property type="term" value="P:response to stress"/>
    <property type="evidence" value="ECO:0007669"/>
    <property type="project" value="TreeGrafter"/>
</dbReference>
<dbReference type="EMBL" id="CP001778">
    <property type="protein sequence ID" value="ADD41929.1"/>
    <property type="molecule type" value="Genomic_DNA"/>
</dbReference>
<dbReference type="PROSITE" id="PS50995">
    <property type="entry name" value="HTH_MARR_2"/>
    <property type="match status" value="1"/>
</dbReference>
<dbReference type="eggNOG" id="COG1846">
    <property type="taxonomic scope" value="Bacteria"/>
</dbReference>
<dbReference type="Gene3D" id="1.10.10.10">
    <property type="entry name" value="Winged helix-like DNA-binding domain superfamily/Winged helix DNA-binding domain"/>
    <property type="match status" value="1"/>
</dbReference>
<protein>
    <submittedName>
        <fullName evidence="2">Transcriptional regulator, MarR family</fullName>
    </submittedName>
</protein>
<dbReference type="STRING" id="446470.Snas_2239"/>
<dbReference type="GO" id="GO:0003700">
    <property type="term" value="F:DNA-binding transcription factor activity"/>
    <property type="evidence" value="ECO:0007669"/>
    <property type="project" value="InterPro"/>
</dbReference>
<reference evidence="2 3" key="1">
    <citation type="journal article" date="2009" name="Stand. Genomic Sci.">
        <title>Complete genome sequence of Stackebrandtia nassauensis type strain (LLR-40K-21).</title>
        <authorList>
            <person name="Munk C."/>
            <person name="Lapidus A."/>
            <person name="Copeland A."/>
            <person name="Jando M."/>
            <person name="Mayilraj S."/>
            <person name="Glavina Del Rio T."/>
            <person name="Nolan M."/>
            <person name="Chen F."/>
            <person name="Lucas S."/>
            <person name="Tice H."/>
            <person name="Cheng J.F."/>
            <person name="Han C."/>
            <person name="Detter J.C."/>
            <person name="Bruce D."/>
            <person name="Goodwin L."/>
            <person name="Chain P."/>
            <person name="Pitluck S."/>
            <person name="Goker M."/>
            <person name="Ovchinikova G."/>
            <person name="Pati A."/>
            <person name="Ivanova N."/>
            <person name="Mavromatis K."/>
            <person name="Chen A."/>
            <person name="Palaniappan K."/>
            <person name="Land M."/>
            <person name="Hauser L."/>
            <person name="Chang Y.J."/>
            <person name="Jeffries C.D."/>
            <person name="Bristow J."/>
            <person name="Eisen J.A."/>
            <person name="Markowitz V."/>
            <person name="Hugenholtz P."/>
            <person name="Kyrpides N.C."/>
            <person name="Klenk H.P."/>
        </authorList>
    </citation>
    <scope>NUCLEOTIDE SEQUENCE [LARGE SCALE GENOMIC DNA]</scope>
    <source>
        <strain evidence="3">DSM 44728 / CIP 108903 / NRRL B-16338 / NBRC 102104 / LLR-40K-21</strain>
    </source>
</reference>
<feature type="domain" description="HTH marR-type" evidence="1">
    <location>
        <begin position="4"/>
        <end position="138"/>
    </location>
</feature>
<dbReference type="HOGENOM" id="CLU_083287_7_1_11"/>
<dbReference type="InterPro" id="IPR000835">
    <property type="entry name" value="HTH_MarR-typ"/>
</dbReference>
<dbReference type="Proteomes" id="UP000000844">
    <property type="component" value="Chromosome"/>
</dbReference>
<dbReference type="PRINTS" id="PR00598">
    <property type="entry name" value="HTHMARR"/>
</dbReference>
<dbReference type="SUPFAM" id="SSF46785">
    <property type="entry name" value="Winged helix' DNA-binding domain"/>
    <property type="match status" value="1"/>
</dbReference>
<dbReference type="InterPro" id="IPR036390">
    <property type="entry name" value="WH_DNA-bd_sf"/>
</dbReference>
<dbReference type="OrthoDB" id="122135at2"/>
<evidence type="ECO:0000313" key="2">
    <source>
        <dbReference type="EMBL" id="ADD41929.1"/>
    </source>
</evidence>
<dbReference type="PANTHER" id="PTHR33164">
    <property type="entry name" value="TRANSCRIPTIONAL REGULATOR, MARR FAMILY"/>
    <property type="match status" value="1"/>
</dbReference>
<accession>D3Q262</accession>
<evidence type="ECO:0000259" key="1">
    <source>
        <dbReference type="PROSITE" id="PS50995"/>
    </source>
</evidence>
<dbReference type="SMART" id="SM00347">
    <property type="entry name" value="HTH_MARR"/>
    <property type="match status" value="1"/>
</dbReference>
<proteinExistence type="predicted"/>
<evidence type="ECO:0000313" key="3">
    <source>
        <dbReference type="Proteomes" id="UP000000844"/>
    </source>
</evidence>
<dbReference type="KEGG" id="sna:Snas_2239"/>